<evidence type="ECO:0000256" key="3">
    <source>
        <dbReference type="ARBA" id="ARBA00022448"/>
    </source>
</evidence>
<keyword evidence="16" id="KW-1185">Reference proteome</keyword>
<reference evidence="15 16" key="1">
    <citation type="submission" date="2014-10" db="EMBL/GenBank/DDBJ databases">
        <title>Draft genome of the hookworm Ancylostoma caninum.</title>
        <authorList>
            <person name="Mitreva M."/>
        </authorList>
    </citation>
    <scope>NUCLEOTIDE SEQUENCE [LARGE SCALE GENOMIC DNA]</scope>
    <source>
        <strain evidence="15 16">Baltimore</strain>
    </source>
</reference>
<evidence type="ECO:0000256" key="2">
    <source>
        <dbReference type="ARBA" id="ARBA00007193"/>
    </source>
</evidence>
<evidence type="ECO:0000256" key="10">
    <source>
        <dbReference type="ARBA" id="ARBA00023180"/>
    </source>
</evidence>
<evidence type="ECO:0000256" key="9">
    <source>
        <dbReference type="ARBA" id="ARBA00023136"/>
    </source>
</evidence>
<evidence type="ECO:0000256" key="8">
    <source>
        <dbReference type="ARBA" id="ARBA00023065"/>
    </source>
</evidence>
<keyword evidence="8 13" id="KW-0406">Ion transport</keyword>
<sequence>MQIRLKAGDWGDCTVEPFHNVGYTGGRYDRESCELQCSVEHYMQRCGCIPFFAEEQDGRECTLTEMATCRRGEKGVGMLSHERRRACRCSVDCERIEYTYSPVSYVKKSHKNRSSIEIQIRSRHLKVDEQLKRIKAVDLLSYVAGSMGLFLGMSCVTLLEIFIYLFKSVWGVFNDQRHKTYYLENLLGMNDAGSSRDSHEEIVITTKTKGKLAPVQKSSLKSLAEDESTDFKENAHRHSRVKIEIVRHPMGRRRSSYAQHLAF</sequence>
<dbReference type="PANTHER" id="PTHR11690">
    <property type="entry name" value="AMILORIDE-SENSITIVE SODIUM CHANNEL-RELATED"/>
    <property type="match status" value="1"/>
</dbReference>
<keyword evidence="6 14" id="KW-1133">Transmembrane helix</keyword>
<gene>
    <name evidence="15" type="ORF">ANCCAN_00199</name>
</gene>
<proteinExistence type="inferred from homology"/>
<evidence type="ECO:0000256" key="1">
    <source>
        <dbReference type="ARBA" id="ARBA00004141"/>
    </source>
</evidence>
<evidence type="ECO:0000256" key="11">
    <source>
        <dbReference type="ARBA" id="ARBA00023201"/>
    </source>
</evidence>
<dbReference type="GO" id="GO:0015280">
    <property type="term" value="F:ligand-gated sodium channel activity"/>
    <property type="evidence" value="ECO:0007669"/>
    <property type="project" value="TreeGrafter"/>
</dbReference>
<keyword evidence="12 13" id="KW-0407">Ion channel</keyword>
<comment type="caution">
    <text evidence="15">The sequence shown here is derived from an EMBL/GenBank/DDBJ whole genome shotgun (WGS) entry which is preliminary data.</text>
</comment>
<evidence type="ECO:0000256" key="6">
    <source>
        <dbReference type="ARBA" id="ARBA00022989"/>
    </source>
</evidence>
<keyword evidence="10" id="KW-0325">Glycoprotein</keyword>
<keyword evidence="4 13" id="KW-0894">Sodium channel</keyword>
<evidence type="ECO:0000313" key="16">
    <source>
        <dbReference type="Proteomes" id="UP000252519"/>
    </source>
</evidence>
<keyword evidence="11 13" id="KW-0739">Sodium transport</keyword>
<evidence type="ECO:0008006" key="17">
    <source>
        <dbReference type="Google" id="ProtNLM"/>
    </source>
</evidence>
<keyword evidence="7" id="KW-0915">Sodium</keyword>
<evidence type="ECO:0000256" key="14">
    <source>
        <dbReference type="SAM" id="Phobius"/>
    </source>
</evidence>
<comment type="subcellular location">
    <subcellularLocation>
        <location evidence="1">Membrane</location>
        <topology evidence="1">Multi-pass membrane protein</topology>
    </subcellularLocation>
</comment>
<dbReference type="PANTHER" id="PTHR11690:SF284">
    <property type="entry name" value="ACID-SENSING ION CHANNEL 1"/>
    <property type="match status" value="1"/>
</dbReference>
<evidence type="ECO:0000256" key="7">
    <source>
        <dbReference type="ARBA" id="ARBA00023053"/>
    </source>
</evidence>
<keyword evidence="5 13" id="KW-0812">Transmembrane</keyword>
<dbReference type="AlphaFoldDB" id="A0A368HEQ8"/>
<evidence type="ECO:0000256" key="4">
    <source>
        <dbReference type="ARBA" id="ARBA00022461"/>
    </source>
</evidence>
<protein>
    <recommendedName>
        <fullName evidence="17">Amiloride-sensitive sodium channel</fullName>
    </recommendedName>
</protein>
<dbReference type="Pfam" id="PF00858">
    <property type="entry name" value="ASC"/>
    <property type="match status" value="1"/>
</dbReference>
<dbReference type="Proteomes" id="UP000252519">
    <property type="component" value="Unassembled WGS sequence"/>
</dbReference>
<evidence type="ECO:0000256" key="12">
    <source>
        <dbReference type="ARBA" id="ARBA00023303"/>
    </source>
</evidence>
<dbReference type="Gene3D" id="1.10.287.820">
    <property type="entry name" value="Acid-sensing ion channel domain"/>
    <property type="match status" value="1"/>
</dbReference>
<accession>A0A368HEQ8</accession>
<dbReference type="OrthoDB" id="5874059at2759"/>
<comment type="similarity">
    <text evidence="2 13">Belongs to the amiloride-sensitive sodium channel (TC 1.A.6) family.</text>
</comment>
<dbReference type="InterPro" id="IPR001873">
    <property type="entry name" value="ENaC"/>
</dbReference>
<evidence type="ECO:0000256" key="13">
    <source>
        <dbReference type="RuleBase" id="RU000679"/>
    </source>
</evidence>
<dbReference type="GO" id="GO:0005886">
    <property type="term" value="C:plasma membrane"/>
    <property type="evidence" value="ECO:0007669"/>
    <property type="project" value="TreeGrafter"/>
</dbReference>
<organism evidence="15 16">
    <name type="scientific">Ancylostoma caninum</name>
    <name type="common">Dog hookworm</name>
    <dbReference type="NCBI Taxonomy" id="29170"/>
    <lineage>
        <taxon>Eukaryota</taxon>
        <taxon>Metazoa</taxon>
        <taxon>Ecdysozoa</taxon>
        <taxon>Nematoda</taxon>
        <taxon>Chromadorea</taxon>
        <taxon>Rhabditida</taxon>
        <taxon>Rhabditina</taxon>
        <taxon>Rhabditomorpha</taxon>
        <taxon>Strongyloidea</taxon>
        <taxon>Ancylostomatidae</taxon>
        <taxon>Ancylostomatinae</taxon>
        <taxon>Ancylostoma</taxon>
    </lineage>
</organism>
<dbReference type="EMBL" id="JOJR01000001">
    <property type="protein sequence ID" value="RCN53705.1"/>
    <property type="molecule type" value="Genomic_DNA"/>
</dbReference>
<dbReference type="STRING" id="29170.A0A368HEQ8"/>
<evidence type="ECO:0000313" key="15">
    <source>
        <dbReference type="EMBL" id="RCN53705.1"/>
    </source>
</evidence>
<keyword evidence="3 13" id="KW-0813">Transport</keyword>
<name>A0A368HEQ8_ANCCA</name>
<feature type="transmembrane region" description="Helical" evidence="14">
    <location>
        <begin position="139"/>
        <end position="166"/>
    </location>
</feature>
<keyword evidence="9 14" id="KW-0472">Membrane</keyword>
<evidence type="ECO:0000256" key="5">
    <source>
        <dbReference type="ARBA" id="ARBA00022692"/>
    </source>
</evidence>
<dbReference type="Gene3D" id="1.10.287.770">
    <property type="entry name" value="YojJ-like"/>
    <property type="match status" value="1"/>
</dbReference>